<proteinExistence type="predicted"/>
<sequence length="182" mass="20425">MPSLLRMDNNHFDPVPANAGIGLKPQHYEEILSLGPDANPKIGWFEVHTENYMGAGGPPHYYLEKIRQDYPLSLHGVGLSLGTAEGLDPDHLRRIKDVVDRYQPALVSEHISWSIANGVYLNDLIPLPYTAETLQITCAHIDQMQNFLGRQILVENPSSYLLFKSSNMEEPDFINEILTNTG</sequence>
<dbReference type="PANTHER" id="PTHR42194:SF1">
    <property type="entry name" value="UPF0276 PROTEIN HI_1600"/>
    <property type="match status" value="1"/>
</dbReference>
<dbReference type="EMBL" id="UOFW01000226">
    <property type="protein sequence ID" value="VAX07857.1"/>
    <property type="molecule type" value="Genomic_DNA"/>
</dbReference>
<dbReference type="AlphaFoldDB" id="A0A3B1BT60"/>
<protein>
    <submittedName>
        <fullName evidence="1">Uncharacterized protein conserved in bacteria, NMA0228-like</fullName>
    </submittedName>
</protein>
<name>A0A3B1BT60_9ZZZZ</name>
<dbReference type="InterPro" id="IPR007801">
    <property type="entry name" value="MbnB/TglH/ChrH"/>
</dbReference>
<dbReference type="NCBIfam" id="NF003818">
    <property type="entry name" value="PRK05409.1"/>
    <property type="match status" value="1"/>
</dbReference>
<accession>A0A3B1BT60</accession>
<organism evidence="1">
    <name type="scientific">hydrothermal vent metagenome</name>
    <dbReference type="NCBI Taxonomy" id="652676"/>
    <lineage>
        <taxon>unclassified sequences</taxon>
        <taxon>metagenomes</taxon>
        <taxon>ecological metagenomes</taxon>
    </lineage>
</organism>
<dbReference type="Pfam" id="PF05114">
    <property type="entry name" value="MbnB_TglH_ChrH"/>
    <property type="match status" value="1"/>
</dbReference>
<evidence type="ECO:0000313" key="1">
    <source>
        <dbReference type="EMBL" id="VAX07857.1"/>
    </source>
</evidence>
<reference evidence="1" key="1">
    <citation type="submission" date="2018-06" db="EMBL/GenBank/DDBJ databases">
        <authorList>
            <person name="Zhirakovskaya E."/>
        </authorList>
    </citation>
    <scope>NUCLEOTIDE SEQUENCE</scope>
</reference>
<feature type="non-terminal residue" evidence="1">
    <location>
        <position position="182"/>
    </location>
</feature>
<dbReference type="Gene3D" id="3.20.20.150">
    <property type="entry name" value="Divalent-metal-dependent TIM barrel enzymes"/>
    <property type="match status" value="1"/>
</dbReference>
<gene>
    <name evidence="1" type="ORF">MNBD_ALPHA03-1516</name>
</gene>
<dbReference type="PANTHER" id="PTHR42194">
    <property type="entry name" value="UPF0276 PROTEIN HI_1600"/>
    <property type="match status" value="1"/>
</dbReference>